<evidence type="ECO:0000313" key="1">
    <source>
        <dbReference type="EMBL" id="EDP22072.1"/>
    </source>
</evidence>
<protein>
    <submittedName>
        <fullName evidence="1">Uncharacterized protein</fullName>
    </submittedName>
</protein>
<gene>
    <name evidence="1" type="ORF">FAEPRAM212_01106</name>
</gene>
<evidence type="ECO:0000313" key="2">
    <source>
        <dbReference type="Proteomes" id="UP000005945"/>
    </source>
</evidence>
<dbReference type="EMBL" id="ABED02000023">
    <property type="protein sequence ID" value="EDP22072.1"/>
    <property type="molecule type" value="Genomic_DNA"/>
</dbReference>
<dbReference type="AlphaFoldDB" id="A8S9P5"/>
<name>A8S9P5_9FIRM</name>
<proteinExistence type="predicted"/>
<accession>A8S9P5</accession>
<reference evidence="1 2" key="1">
    <citation type="submission" date="2007-09" db="EMBL/GenBank/DDBJ databases">
        <title>Draft genome sequence of Faecalibacterium prausnitzii M21/2.</title>
        <authorList>
            <person name="Sudarsanam P."/>
            <person name="Ley R."/>
            <person name="Guruge J."/>
            <person name="Turnbaugh P.J."/>
            <person name="Mahowald M."/>
            <person name="Liep D."/>
            <person name="Gordon J."/>
        </authorList>
    </citation>
    <scope>NUCLEOTIDE SEQUENCE [LARGE SCALE GENOMIC DNA]</scope>
    <source>
        <strain evidence="1 2">M21/2</strain>
    </source>
</reference>
<sequence length="35" mass="4026">MGNTQALELHPMDAGCTFLKNALSVLRMKHRKRTR</sequence>
<reference evidence="1 2" key="2">
    <citation type="submission" date="2007-09" db="EMBL/GenBank/DDBJ databases">
        <authorList>
            <person name="Fulton L."/>
            <person name="Clifton S."/>
            <person name="Fulton B."/>
            <person name="Xu J."/>
            <person name="Minx P."/>
            <person name="Pepin K.H."/>
            <person name="Johnson M."/>
            <person name="Thiruvilangam P."/>
            <person name="Bhonagiri V."/>
            <person name="Nash W.E."/>
            <person name="Mardis E.R."/>
            <person name="Wilson R.K."/>
        </authorList>
    </citation>
    <scope>NUCLEOTIDE SEQUENCE [LARGE SCALE GENOMIC DNA]</scope>
    <source>
        <strain evidence="1 2">M21/2</strain>
    </source>
</reference>
<dbReference type="Proteomes" id="UP000005945">
    <property type="component" value="Unassembled WGS sequence"/>
</dbReference>
<comment type="caution">
    <text evidence="1">The sequence shown here is derived from an EMBL/GenBank/DDBJ whole genome shotgun (WGS) entry which is preliminary data.</text>
</comment>
<organism evidence="1 2">
    <name type="scientific">Faecalibacterium prausnitzii M21/2</name>
    <dbReference type="NCBI Taxonomy" id="411485"/>
    <lineage>
        <taxon>Bacteria</taxon>
        <taxon>Bacillati</taxon>
        <taxon>Bacillota</taxon>
        <taxon>Clostridia</taxon>
        <taxon>Eubacteriales</taxon>
        <taxon>Oscillospiraceae</taxon>
        <taxon>Faecalibacterium</taxon>
    </lineage>
</organism>
<dbReference type="HOGENOM" id="CLU_3365058_0_0_9"/>